<evidence type="ECO:0000313" key="1">
    <source>
        <dbReference type="EMBL" id="AJW30003.1"/>
    </source>
</evidence>
<protein>
    <recommendedName>
        <fullName evidence="2">Lipoprotein</fullName>
    </recommendedName>
</protein>
<name>A0A0D5A1C5_9HYPH</name>
<dbReference type="AlphaFoldDB" id="A0A0D5A1C5"/>
<proteinExistence type="predicted"/>
<organism evidence="1">
    <name type="scientific">Ochrobactrum sp. LM19</name>
    <dbReference type="NCBI Taxonomy" id="1449781"/>
    <lineage>
        <taxon>Bacteria</taxon>
        <taxon>Pseudomonadati</taxon>
        <taxon>Pseudomonadota</taxon>
        <taxon>Alphaproteobacteria</taxon>
        <taxon>Hyphomicrobiales</taxon>
        <taxon>Brucellaceae</taxon>
        <taxon>Brucella/Ochrobactrum group</taxon>
        <taxon>Ochrobactrum</taxon>
    </lineage>
</organism>
<geneLocation type="plasmid" evidence="1">
    <name>pLM19O2</name>
</geneLocation>
<dbReference type="EMBL" id="KM659092">
    <property type="protein sequence ID" value="AJW30003.1"/>
    <property type="molecule type" value="Genomic_DNA"/>
</dbReference>
<accession>A0A0D5A1C5</accession>
<dbReference type="PROSITE" id="PS51257">
    <property type="entry name" value="PROKAR_LIPOPROTEIN"/>
    <property type="match status" value="1"/>
</dbReference>
<sequence>MTARFIIAIALLALSACGHRELKAPCTASYDLFGSTAYANSVADDCGPMFPVNQNEFDISGELSWNS</sequence>
<dbReference type="RefSeq" id="WP_181377334.1">
    <property type="nucleotide sequence ID" value="NZ_KM659092.1"/>
</dbReference>
<keyword evidence="1" id="KW-0614">Plasmid</keyword>
<gene>
    <name evidence="1" type="ORF">pLM19O2_p58</name>
</gene>
<reference evidence="1" key="1">
    <citation type="submission" date="2014-09" db="EMBL/GenBank/DDBJ databases">
        <title>The mobilome of the heavy metals and metalloids hypertolerant bacteria from the Lubin copper mine (Poland).</title>
        <authorList>
            <person name="Dziewit L."/>
            <person name="Bartosik D."/>
        </authorList>
    </citation>
    <scope>NUCLEOTIDE SEQUENCE</scope>
    <source>
        <plasmid evidence="1">pLM19O2</plasmid>
    </source>
</reference>
<evidence type="ECO:0008006" key="2">
    <source>
        <dbReference type="Google" id="ProtNLM"/>
    </source>
</evidence>